<dbReference type="EMBL" id="CP069028">
    <property type="protein sequence ID" value="QRC95876.1"/>
    <property type="molecule type" value="Genomic_DNA"/>
</dbReference>
<dbReference type="AlphaFoldDB" id="A0A7U2EZD0"/>
<gene>
    <name evidence="1" type="ORF">JI435_408050</name>
</gene>
<dbReference type="Proteomes" id="UP000663193">
    <property type="component" value="Chromosome 6"/>
</dbReference>
<dbReference type="VEuPathDB" id="FungiDB:JI435_408050"/>
<proteinExistence type="predicted"/>
<evidence type="ECO:0000313" key="1">
    <source>
        <dbReference type="EMBL" id="QRC95876.1"/>
    </source>
</evidence>
<keyword evidence="2" id="KW-1185">Reference proteome</keyword>
<organism evidence="1 2">
    <name type="scientific">Phaeosphaeria nodorum (strain SN15 / ATCC MYA-4574 / FGSC 10173)</name>
    <name type="common">Glume blotch fungus</name>
    <name type="synonym">Parastagonospora nodorum</name>
    <dbReference type="NCBI Taxonomy" id="321614"/>
    <lineage>
        <taxon>Eukaryota</taxon>
        <taxon>Fungi</taxon>
        <taxon>Dikarya</taxon>
        <taxon>Ascomycota</taxon>
        <taxon>Pezizomycotina</taxon>
        <taxon>Dothideomycetes</taxon>
        <taxon>Pleosporomycetidae</taxon>
        <taxon>Pleosporales</taxon>
        <taxon>Pleosporineae</taxon>
        <taxon>Phaeosphaeriaceae</taxon>
        <taxon>Parastagonospora</taxon>
    </lineage>
</organism>
<protein>
    <submittedName>
        <fullName evidence="1">Uncharacterized protein</fullName>
    </submittedName>
</protein>
<reference evidence="2" key="1">
    <citation type="journal article" date="2021" name="BMC Genomics">
        <title>Chromosome-level genome assembly and manually-curated proteome of model necrotroph Parastagonospora nodorum Sn15 reveals a genome-wide trove of candidate effector homologs, and redundancy of virulence-related functions within an accessory chromosome.</title>
        <authorList>
            <person name="Bertazzoni S."/>
            <person name="Jones D.A.B."/>
            <person name="Phan H.T."/>
            <person name="Tan K.-C."/>
            <person name="Hane J.K."/>
        </authorList>
    </citation>
    <scope>NUCLEOTIDE SEQUENCE [LARGE SCALE GENOMIC DNA]</scope>
    <source>
        <strain evidence="2">SN15 / ATCC MYA-4574 / FGSC 10173)</strain>
    </source>
</reference>
<accession>A0A7U2EZD0</accession>
<name>A0A7U2EZD0_PHANO</name>
<sequence length="104" mass="11930">MALSIFWPSCRHISHVHRSPSNLAGKATPRTLWPSTAWKLRSSAGRGSMGDLHRVDQIAWKYCVGRSWRYHYHGDYETAKGLLEKRRNIYSSKPRLAGCCRDVS</sequence>
<evidence type="ECO:0000313" key="2">
    <source>
        <dbReference type="Proteomes" id="UP000663193"/>
    </source>
</evidence>